<dbReference type="PIRSF" id="PIRSF000390">
    <property type="entry name" value="PLP_StrS"/>
    <property type="match status" value="1"/>
</dbReference>
<dbReference type="AlphaFoldDB" id="A0A5C5Z4I8"/>
<dbReference type="GO" id="GO:0008483">
    <property type="term" value="F:transaminase activity"/>
    <property type="evidence" value="ECO:0007669"/>
    <property type="project" value="UniProtKB-KW"/>
</dbReference>
<name>A0A5C5Z4I8_9BACT</name>
<keyword evidence="1 4" id="KW-0663">Pyridoxal phosphate</keyword>
<dbReference type="EC" id="2.6.1.90" evidence="6"/>
<proteinExistence type="inferred from homology"/>
<dbReference type="PANTHER" id="PTHR30244:SF36">
    <property type="entry name" value="3-OXO-GLUCOSE-6-PHOSPHATE:GLUTAMATE AMINOTRANSFERASE"/>
    <property type="match status" value="1"/>
</dbReference>
<dbReference type="PANTHER" id="PTHR30244">
    <property type="entry name" value="TRANSAMINASE"/>
    <property type="match status" value="1"/>
</dbReference>
<dbReference type="InterPro" id="IPR015424">
    <property type="entry name" value="PyrdxlP-dep_Trfase"/>
</dbReference>
<keyword evidence="6" id="KW-0808">Transferase</keyword>
<keyword evidence="6" id="KW-0032">Aminotransferase</keyword>
<feature type="modified residue" description="N6-(pyridoxal phosphate)lysine" evidence="4">
    <location>
        <position position="193"/>
    </location>
</feature>
<accession>A0A5C5Z4I8</accession>
<dbReference type="Gene3D" id="3.40.640.10">
    <property type="entry name" value="Type I PLP-dependent aspartate aminotransferase-like (Major domain)"/>
    <property type="match status" value="1"/>
</dbReference>
<dbReference type="OrthoDB" id="9810913at2"/>
<evidence type="ECO:0000256" key="4">
    <source>
        <dbReference type="PIRSR" id="PIRSR000390-2"/>
    </source>
</evidence>
<keyword evidence="7" id="KW-1185">Reference proteome</keyword>
<protein>
    <submittedName>
        <fullName evidence="6">dTDP-3-amino-3,6-dideoxy-alpha-D-galactopyranose transaminase</fullName>
        <ecNumber evidence="6">2.6.1.90</ecNumber>
    </submittedName>
</protein>
<dbReference type="RefSeq" id="WP_146398386.1">
    <property type="nucleotide sequence ID" value="NZ_SJPJ01000001.1"/>
</dbReference>
<dbReference type="Gene3D" id="3.90.1150.10">
    <property type="entry name" value="Aspartate Aminotransferase, domain 1"/>
    <property type="match status" value="1"/>
</dbReference>
<evidence type="ECO:0000256" key="1">
    <source>
        <dbReference type="ARBA" id="ARBA00022898"/>
    </source>
</evidence>
<dbReference type="SUPFAM" id="SSF53383">
    <property type="entry name" value="PLP-dependent transferases"/>
    <property type="match status" value="1"/>
</dbReference>
<evidence type="ECO:0000256" key="5">
    <source>
        <dbReference type="RuleBase" id="RU004508"/>
    </source>
</evidence>
<dbReference type="FunFam" id="3.40.640.10:FF:000089">
    <property type="entry name" value="Aminotransferase, DegT/DnrJ/EryC1/StrS family"/>
    <property type="match status" value="1"/>
</dbReference>
<feature type="active site" description="Proton acceptor" evidence="3">
    <location>
        <position position="193"/>
    </location>
</feature>
<gene>
    <name evidence="6" type="primary">fdtB_2</name>
    <name evidence="6" type="ORF">CA13_35600</name>
</gene>
<dbReference type="Pfam" id="PF01041">
    <property type="entry name" value="DegT_DnrJ_EryC1"/>
    <property type="match status" value="1"/>
</dbReference>
<comment type="caution">
    <text evidence="6">The sequence shown here is derived from an EMBL/GenBank/DDBJ whole genome shotgun (WGS) entry which is preliminary data.</text>
</comment>
<dbReference type="EMBL" id="SJPJ01000001">
    <property type="protein sequence ID" value="TWT82100.1"/>
    <property type="molecule type" value="Genomic_DNA"/>
</dbReference>
<evidence type="ECO:0000256" key="3">
    <source>
        <dbReference type="PIRSR" id="PIRSR000390-1"/>
    </source>
</evidence>
<dbReference type="CDD" id="cd00616">
    <property type="entry name" value="AHBA_syn"/>
    <property type="match status" value="1"/>
</dbReference>
<evidence type="ECO:0000256" key="2">
    <source>
        <dbReference type="ARBA" id="ARBA00037999"/>
    </source>
</evidence>
<organism evidence="6 7">
    <name type="scientific">Novipirellula herctigrandis</name>
    <dbReference type="NCBI Taxonomy" id="2527986"/>
    <lineage>
        <taxon>Bacteria</taxon>
        <taxon>Pseudomonadati</taxon>
        <taxon>Planctomycetota</taxon>
        <taxon>Planctomycetia</taxon>
        <taxon>Pirellulales</taxon>
        <taxon>Pirellulaceae</taxon>
        <taxon>Novipirellula</taxon>
    </lineage>
</organism>
<comment type="similarity">
    <text evidence="2 5">Belongs to the DegT/DnrJ/EryC1 family.</text>
</comment>
<dbReference type="Proteomes" id="UP000315010">
    <property type="component" value="Unassembled WGS sequence"/>
</dbReference>
<sequence length="382" mass="42065">MSSNADLTPIPLVDLQTQSRQIKADVLRRMGEVIDAARYILGQEVQEFEALFADYCGTDHCIGVANGTEAIHLALRALDIGPGDEVITAGNSFAATGFAIAHTGASPVFVDIDPVDFNIDVTQIENAITEKTKAIIPVHLFGQPARMKEIREIADRHHLRIIEDSAQGHGAEINGHRCGAFGDIGCFSFYPGKNLGAFGDGGATTTNDPELAEKLRLLRNYGQKQKNRHDLLAFNSRLDTIQACVLLSKMQHIEQWTEQRKTVAKWYREELADADLVLPQERGDVRHVYHLFVIRTPHRNELAESLAAKKIATGIHYPNPLSTATPLSDSPTVPMGLPVCRQIAEEILSLPMYPEMNREQVARVGAGVREFLAQKSQTVAMA</sequence>
<dbReference type="GO" id="GO:0000271">
    <property type="term" value="P:polysaccharide biosynthetic process"/>
    <property type="evidence" value="ECO:0007669"/>
    <property type="project" value="TreeGrafter"/>
</dbReference>
<dbReference type="InterPro" id="IPR000653">
    <property type="entry name" value="DegT/StrS_aminotransferase"/>
</dbReference>
<dbReference type="GO" id="GO:0030170">
    <property type="term" value="F:pyridoxal phosphate binding"/>
    <property type="evidence" value="ECO:0007669"/>
    <property type="project" value="UniProtKB-ARBA"/>
</dbReference>
<reference evidence="6 7" key="1">
    <citation type="submission" date="2019-02" db="EMBL/GenBank/DDBJ databases">
        <title>Deep-cultivation of Planctomycetes and their phenomic and genomic characterization uncovers novel biology.</title>
        <authorList>
            <person name="Wiegand S."/>
            <person name="Jogler M."/>
            <person name="Boedeker C."/>
            <person name="Pinto D."/>
            <person name="Vollmers J."/>
            <person name="Rivas-Marin E."/>
            <person name="Kohn T."/>
            <person name="Peeters S.H."/>
            <person name="Heuer A."/>
            <person name="Rast P."/>
            <person name="Oberbeckmann S."/>
            <person name="Bunk B."/>
            <person name="Jeske O."/>
            <person name="Meyerdierks A."/>
            <person name="Storesund J.E."/>
            <person name="Kallscheuer N."/>
            <person name="Luecker S."/>
            <person name="Lage O.M."/>
            <person name="Pohl T."/>
            <person name="Merkel B.J."/>
            <person name="Hornburger P."/>
            <person name="Mueller R.-W."/>
            <person name="Bruemmer F."/>
            <person name="Labrenz M."/>
            <person name="Spormann A.M."/>
            <person name="Op Den Camp H."/>
            <person name="Overmann J."/>
            <person name="Amann R."/>
            <person name="Jetten M.S.M."/>
            <person name="Mascher T."/>
            <person name="Medema M.H."/>
            <person name="Devos D.P."/>
            <person name="Kaster A.-K."/>
            <person name="Ovreas L."/>
            <person name="Rohde M."/>
            <person name="Galperin M.Y."/>
            <person name="Jogler C."/>
        </authorList>
    </citation>
    <scope>NUCLEOTIDE SEQUENCE [LARGE SCALE GENOMIC DNA]</scope>
    <source>
        <strain evidence="6 7">CA13</strain>
    </source>
</reference>
<evidence type="ECO:0000313" key="7">
    <source>
        <dbReference type="Proteomes" id="UP000315010"/>
    </source>
</evidence>
<evidence type="ECO:0000313" key="6">
    <source>
        <dbReference type="EMBL" id="TWT82100.1"/>
    </source>
</evidence>
<dbReference type="InterPro" id="IPR015422">
    <property type="entry name" value="PyrdxlP-dep_Trfase_small"/>
</dbReference>
<dbReference type="InterPro" id="IPR015421">
    <property type="entry name" value="PyrdxlP-dep_Trfase_major"/>
</dbReference>